<evidence type="ECO:0008006" key="4">
    <source>
        <dbReference type="Google" id="ProtNLM"/>
    </source>
</evidence>
<reference evidence="2 3" key="1">
    <citation type="submission" date="2014-10" db="EMBL/GenBank/DDBJ databases">
        <title>Draft genome sequence of Actinoplanes utahensis NRRL 12052.</title>
        <authorList>
            <person name="Velasco-Bucheli B."/>
            <person name="del Cerro C."/>
            <person name="Hormigo D."/>
            <person name="Garcia J.L."/>
            <person name="Acebal C."/>
            <person name="Arroyo M."/>
            <person name="de la Mata I."/>
        </authorList>
    </citation>
    <scope>NUCLEOTIDE SEQUENCE [LARGE SCALE GENOMIC DNA]</scope>
    <source>
        <strain evidence="2 3">NRRL 12052</strain>
    </source>
</reference>
<dbReference type="InterPro" id="IPR021257">
    <property type="entry name" value="DUF2809"/>
</dbReference>
<keyword evidence="1" id="KW-1133">Transmembrane helix</keyword>
<sequence length="136" mass="14292">MSVSNPRFRLAMAGAGLGFVAVALAIRAVAPIGGRLEQSSATALYASMIWAGVLVLWPRLSPVAAGAAALAWCWGAELFQLTGVPAALSEHSALVRLALGTSFDPVDLLWYPAGVVPLVAVHLLLRKRLVKSKISY</sequence>
<protein>
    <recommendedName>
        <fullName evidence="4">DUF2809 domain-containing protein</fullName>
    </recommendedName>
</protein>
<dbReference type="AlphaFoldDB" id="A0A0A6UWZ5"/>
<dbReference type="OrthoDB" id="3874273at2"/>
<dbReference type="Proteomes" id="UP000054537">
    <property type="component" value="Unassembled WGS sequence"/>
</dbReference>
<accession>A0A0A6UWZ5</accession>
<dbReference type="STRING" id="1869.MB27_02295"/>
<comment type="caution">
    <text evidence="2">The sequence shown here is derived from an EMBL/GenBank/DDBJ whole genome shotgun (WGS) entry which is preliminary data.</text>
</comment>
<evidence type="ECO:0000313" key="2">
    <source>
        <dbReference type="EMBL" id="KHD78939.1"/>
    </source>
</evidence>
<evidence type="ECO:0000256" key="1">
    <source>
        <dbReference type="SAM" id="Phobius"/>
    </source>
</evidence>
<keyword evidence="3" id="KW-1185">Reference proteome</keyword>
<keyword evidence="1" id="KW-0812">Transmembrane</keyword>
<dbReference type="Pfam" id="PF10990">
    <property type="entry name" value="DUF2809"/>
    <property type="match status" value="1"/>
</dbReference>
<organism evidence="2 3">
    <name type="scientific">Actinoplanes utahensis</name>
    <dbReference type="NCBI Taxonomy" id="1869"/>
    <lineage>
        <taxon>Bacteria</taxon>
        <taxon>Bacillati</taxon>
        <taxon>Actinomycetota</taxon>
        <taxon>Actinomycetes</taxon>
        <taxon>Micromonosporales</taxon>
        <taxon>Micromonosporaceae</taxon>
        <taxon>Actinoplanes</taxon>
    </lineage>
</organism>
<keyword evidence="1" id="KW-0472">Membrane</keyword>
<dbReference type="eggNOG" id="ENOG50336H1">
    <property type="taxonomic scope" value="Bacteria"/>
</dbReference>
<proteinExistence type="predicted"/>
<feature type="transmembrane region" description="Helical" evidence="1">
    <location>
        <begin position="108"/>
        <end position="125"/>
    </location>
</feature>
<dbReference type="RefSeq" id="WP_043522050.1">
    <property type="nucleotide sequence ID" value="NZ_BAABKU010000001.1"/>
</dbReference>
<name>A0A0A6UWZ5_ACTUT</name>
<dbReference type="EMBL" id="JRTT01000002">
    <property type="protein sequence ID" value="KHD78939.1"/>
    <property type="molecule type" value="Genomic_DNA"/>
</dbReference>
<gene>
    <name evidence="2" type="ORF">MB27_02295</name>
</gene>
<evidence type="ECO:0000313" key="3">
    <source>
        <dbReference type="Proteomes" id="UP000054537"/>
    </source>
</evidence>